<dbReference type="InterPro" id="IPR005171">
    <property type="entry name" value="Cyt_c_oxidase_su4_prok"/>
</dbReference>
<feature type="domain" description="CzcB-like barrel-sandwich hybrid" evidence="9">
    <location>
        <begin position="154"/>
        <end position="287"/>
    </location>
</feature>
<keyword evidence="4 8" id="KW-0812">Transmembrane</keyword>
<keyword evidence="6 8" id="KW-0472">Membrane</keyword>
<proteinExistence type="inferred from homology"/>
<feature type="transmembrane region" description="Helical" evidence="8">
    <location>
        <begin position="31"/>
        <end position="50"/>
    </location>
</feature>
<dbReference type="NCBIfam" id="TIGR01730">
    <property type="entry name" value="RND_mfp"/>
    <property type="match status" value="1"/>
</dbReference>
<evidence type="ECO:0000256" key="5">
    <source>
        <dbReference type="ARBA" id="ARBA00022989"/>
    </source>
</evidence>
<evidence type="ECO:0000256" key="7">
    <source>
        <dbReference type="SAM" id="Coils"/>
    </source>
</evidence>
<sequence>MTANHKELLALDTAPGAEETRGQELWQGAQGYFLGLVLSALLTALAFFFTGSDWLWGPSIPVALSVLAVAQIGVHLAFFLHLTTAPDSVNNSLALAFGTLIVALVIGGTLWIMYHMNLNMPPMAQMEPMAQMAPPAPGQSRAASGVIEAASPIRVAAKVSGLVRSVDCEAGAHVRQGQLCATIDAPALKQAMTQSESALRTTQARVAQDRAALAAAQARSARRPAAGARVDALRAALSRDERDAASAQQELDAAKARQDDAKIVAPTDGVVLARNIQAGQDVDADAKQLLFLFAPEEAIIAFRVSSPASLGALKPGERVSFTVEELRKQSFDGEVLRIESGHGGGQVVVRAKNPGAALKPGMKASLQTPAE</sequence>
<dbReference type="GO" id="GO:0009486">
    <property type="term" value="F:cytochrome bo3 ubiquinol oxidase activity"/>
    <property type="evidence" value="ECO:0007669"/>
    <property type="project" value="InterPro"/>
</dbReference>
<evidence type="ECO:0000313" key="11">
    <source>
        <dbReference type="Proteomes" id="UP000193978"/>
    </source>
</evidence>
<keyword evidence="3" id="KW-1003">Cell membrane</keyword>
<evidence type="ECO:0000256" key="2">
    <source>
        <dbReference type="ARBA" id="ARBA00009477"/>
    </source>
</evidence>
<protein>
    <submittedName>
        <fullName evidence="10">Cytochrome o ubiquinol oxidase subunit IV</fullName>
    </submittedName>
</protein>
<feature type="transmembrane region" description="Helical" evidence="8">
    <location>
        <begin position="94"/>
        <end position="114"/>
    </location>
</feature>
<evidence type="ECO:0000256" key="1">
    <source>
        <dbReference type="ARBA" id="ARBA00004651"/>
    </source>
</evidence>
<dbReference type="Proteomes" id="UP000193978">
    <property type="component" value="Chromosome"/>
</dbReference>
<dbReference type="STRING" id="655015.B1812_07690"/>
<name>A0A1W6MTM5_9HYPH</name>
<evidence type="ECO:0000259" key="9">
    <source>
        <dbReference type="Pfam" id="PF25973"/>
    </source>
</evidence>
<dbReference type="GO" id="GO:0015562">
    <property type="term" value="F:efflux transmembrane transporter activity"/>
    <property type="evidence" value="ECO:0007669"/>
    <property type="project" value="TreeGrafter"/>
</dbReference>
<dbReference type="PANTHER" id="PTHR30469:SF33">
    <property type="entry name" value="SLR1207 PROTEIN"/>
    <property type="match status" value="1"/>
</dbReference>
<dbReference type="KEGG" id="mbry:B1812_07690"/>
<dbReference type="GO" id="GO:0015990">
    <property type="term" value="P:electron transport coupled proton transport"/>
    <property type="evidence" value="ECO:0007669"/>
    <property type="project" value="InterPro"/>
</dbReference>
<feature type="transmembrane region" description="Helical" evidence="8">
    <location>
        <begin position="62"/>
        <end position="82"/>
    </location>
</feature>
<dbReference type="OrthoDB" id="2375888at2"/>
<dbReference type="Gene3D" id="2.40.50.100">
    <property type="match status" value="1"/>
</dbReference>
<dbReference type="InterPro" id="IPR014210">
    <property type="entry name" value="Cyt_o_ubiqinol_oxidase_su4"/>
</dbReference>
<accession>A0A1W6MTM5</accession>
<gene>
    <name evidence="10" type="ORF">B1812_07690</name>
</gene>
<evidence type="ECO:0000256" key="8">
    <source>
        <dbReference type="SAM" id="Phobius"/>
    </source>
</evidence>
<dbReference type="RefSeq" id="WP_158658658.1">
    <property type="nucleotide sequence ID" value="NZ_AP027149.1"/>
</dbReference>
<reference evidence="10 11" key="1">
    <citation type="submission" date="2017-02" db="EMBL/GenBank/DDBJ databases">
        <authorList>
            <person name="Peterson S.W."/>
        </authorList>
    </citation>
    <scope>NUCLEOTIDE SEQUENCE [LARGE SCALE GENOMIC DNA]</scope>
    <source>
        <strain evidence="10 11">S285</strain>
    </source>
</reference>
<dbReference type="Pfam" id="PF03626">
    <property type="entry name" value="COX4_pro"/>
    <property type="match status" value="1"/>
</dbReference>
<dbReference type="GO" id="GO:1990281">
    <property type="term" value="C:efflux pump complex"/>
    <property type="evidence" value="ECO:0007669"/>
    <property type="project" value="TreeGrafter"/>
</dbReference>
<dbReference type="Gene3D" id="1.10.287.470">
    <property type="entry name" value="Helix hairpin bin"/>
    <property type="match status" value="1"/>
</dbReference>
<dbReference type="Pfam" id="PF25973">
    <property type="entry name" value="BSH_CzcB"/>
    <property type="match status" value="1"/>
</dbReference>
<keyword evidence="7" id="KW-0175">Coiled coil</keyword>
<dbReference type="Gene3D" id="2.40.30.170">
    <property type="match status" value="1"/>
</dbReference>
<organism evidence="10 11">
    <name type="scientific">Methylocystis bryophila</name>
    <dbReference type="NCBI Taxonomy" id="655015"/>
    <lineage>
        <taxon>Bacteria</taxon>
        <taxon>Pseudomonadati</taxon>
        <taxon>Pseudomonadota</taxon>
        <taxon>Alphaproteobacteria</taxon>
        <taxon>Hyphomicrobiales</taxon>
        <taxon>Methylocystaceae</taxon>
        <taxon>Methylocystis</taxon>
    </lineage>
</organism>
<keyword evidence="5 8" id="KW-1133">Transmembrane helix</keyword>
<evidence type="ECO:0000256" key="6">
    <source>
        <dbReference type="ARBA" id="ARBA00023136"/>
    </source>
</evidence>
<dbReference type="SUPFAM" id="SSF111369">
    <property type="entry name" value="HlyD-like secretion proteins"/>
    <property type="match status" value="1"/>
</dbReference>
<dbReference type="GO" id="GO:0005886">
    <property type="term" value="C:plasma membrane"/>
    <property type="evidence" value="ECO:0007669"/>
    <property type="project" value="UniProtKB-SubCell"/>
</dbReference>
<dbReference type="InterPro" id="IPR006143">
    <property type="entry name" value="RND_pump_MFP"/>
</dbReference>
<dbReference type="EMBL" id="CP019948">
    <property type="protein sequence ID" value="ARN80973.1"/>
    <property type="molecule type" value="Genomic_DNA"/>
</dbReference>
<feature type="coiled-coil region" evidence="7">
    <location>
        <begin position="230"/>
        <end position="264"/>
    </location>
</feature>
<evidence type="ECO:0000256" key="4">
    <source>
        <dbReference type="ARBA" id="ARBA00022692"/>
    </source>
</evidence>
<comment type="subcellular location">
    <subcellularLocation>
        <location evidence="1">Cell membrane</location>
        <topology evidence="1">Multi-pass membrane protein</topology>
    </subcellularLocation>
</comment>
<keyword evidence="11" id="KW-1185">Reference proteome</keyword>
<dbReference type="AlphaFoldDB" id="A0A1W6MTM5"/>
<evidence type="ECO:0000256" key="3">
    <source>
        <dbReference type="ARBA" id="ARBA00022475"/>
    </source>
</evidence>
<evidence type="ECO:0000313" key="10">
    <source>
        <dbReference type="EMBL" id="ARN80973.1"/>
    </source>
</evidence>
<comment type="similarity">
    <text evidence="2">Belongs to the membrane fusion protein (MFP) (TC 8.A.1) family.</text>
</comment>
<dbReference type="NCBIfam" id="TIGR02847">
    <property type="entry name" value="CyoD"/>
    <property type="match status" value="1"/>
</dbReference>
<dbReference type="InterPro" id="IPR058647">
    <property type="entry name" value="BSH_CzcB-like"/>
</dbReference>
<dbReference type="PANTHER" id="PTHR30469">
    <property type="entry name" value="MULTIDRUG RESISTANCE PROTEIN MDTA"/>
    <property type="match status" value="1"/>
</dbReference>